<dbReference type="RefSeq" id="WP_152124032.1">
    <property type="nucleotide sequence ID" value="NZ_WELI01000003.1"/>
</dbReference>
<dbReference type="InterPro" id="IPR050187">
    <property type="entry name" value="Lipid_Phosphate_FormReg"/>
</dbReference>
<dbReference type="SUPFAM" id="SSF111331">
    <property type="entry name" value="NAD kinase/diacylglycerol kinase-like"/>
    <property type="match status" value="1"/>
</dbReference>
<dbReference type="EMBL" id="WELI01000003">
    <property type="protein sequence ID" value="KAB7731046.1"/>
    <property type="molecule type" value="Genomic_DNA"/>
</dbReference>
<evidence type="ECO:0000256" key="4">
    <source>
        <dbReference type="ARBA" id="ARBA00022840"/>
    </source>
</evidence>
<comment type="caution">
    <text evidence="6">The sequence shown here is derived from an EMBL/GenBank/DDBJ whole genome shotgun (WGS) entry which is preliminary data.</text>
</comment>
<keyword evidence="2" id="KW-0547">Nucleotide-binding</keyword>
<keyword evidence="4" id="KW-0067">ATP-binding</keyword>
<evidence type="ECO:0000313" key="7">
    <source>
        <dbReference type="Proteomes" id="UP000488299"/>
    </source>
</evidence>
<dbReference type="AlphaFoldDB" id="A0A7J5TZY5"/>
<keyword evidence="3 6" id="KW-0418">Kinase</keyword>
<dbReference type="PANTHER" id="PTHR12358:SF54">
    <property type="entry name" value="SPHINGOSINE KINASE RELATED PROTEIN"/>
    <property type="match status" value="1"/>
</dbReference>
<dbReference type="Proteomes" id="UP000488299">
    <property type="component" value="Unassembled WGS sequence"/>
</dbReference>
<dbReference type="Gene3D" id="3.40.50.10330">
    <property type="entry name" value="Probable inorganic polyphosphate/atp-NAD kinase, domain 1"/>
    <property type="match status" value="1"/>
</dbReference>
<protein>
    <submittedName>
        <fullName evidence="6">Diacylglycerol kinase family lipid kinase</fullName>
    </submittedName>
</protein>
<name>A0A7J5TZY5_9BACT</name>
<dbReference type="InterPro" id="IPR017438">
    <property type="entry name" value="ATP-NAD_kinase_N"/>
</dbReference>
<dbReference type="InterPro" id="IPR016064">
    <property type="entry name" value="NAD/diacylglycerol_kinase_sf"/>
</dbReference>
<keyword evidence="7" id="KW-1185">Reference proteome</keyword>
<sequence>MPLKLLVAVNPASGGTDKTESIEQIRAFCQAHETELTILMLTGTADGKHIEERVAQTKPDRLVAMGGDGTIKLVAEVALRHNLPLGILPTGSANGLARELGLPTDLTEALAVATGSLEQPIDVIEVNGELCLHLSDIGLNAQLIKYYQQNNWRGMLGYARGVVRVLLRKRVLHVTICTPEKEISRSAEMIALANARMYGTGAVLNPDGDMADGQFEVVLLRQFSWIEFMKMFWRFRPFDPQKTEIIEAQSVQISTRRKAYFQVDGEYRGRITQVDARIRPGALRVLLAHPLGESGS</sequence>
<dbReference type="SMART" id="SM00046">
    <property type="entry name" value="DAGKc"/>
    <property type="match status" value="1"/>
</dbReference>
<evidence type="ECO:0000256" key="3">
    <source>
        <dbReference type="ARBA" id="ARBA00022777"/>
    </source>
</evidence>
<dbReference type="InterPro" id="IPR001206">
    <property type="entry name" value="Diacylglycerol_kinase_cat_dom"/>
</dbReference>
<feature type="domain" description="DAGKc" evidence="5">
    <location>
        <begin position="1"/>
        <end position="130"/>
    </location>
</feature>
<evidence type="ECO:0000256" key="1">
    <source>
        <dbReference type="ARBA" id="ARBA00022679"/>
    </source>
</evidence>
<evidence type="ECO:0000256" key="2">
    <source>
        <dbReference type="ARBA" id="ARBA00022741"/>
    </source>
</evidence>
<reference evidence="6 7" key="1">
    <citation type="submission" date="2019-10" db="EMBL/GenBank/DDBJ databases">
        <title>Rudanella paleaurantiibacter sp. nov., isolated from sludge.</title>
        <authorList>
            <person name="Xu S.Q."/>
        </authorList>
    </citation>
    <scope>NUCLEOTIDE SEQUENCE [LARGE SCALE GENOMIC DNA]</scope>
    <source>
        <strain evidence="6 7">HX-22-17</strain>
    </source>
</reference>
<gene>
    <name evidence="6" type="ORF">F5984_09515</name>
</gene>
<accession>A0A7J5TZY5</accession>
<dbReference type="PANTHER" id="PTHR12358">
    <property type="entry name" value="SPHINGOSINE KINASE"/>
    <property type="match status" value="1"/>
</dbReference>
<dbReference type="Pfam" id="PF00781">
    <property type="entry name" value="DAGK_cat"/>
    <property type="match status" value="1"/>
</dbReference>
<keyword evidence="1" id="KW-0808">Transferase</keyword>
<organism evidence="6 7">
    <name type="scientific">Rudanella paleaurantiibacter</name>
    <dbReference type="NCBI Taxonomy" id="2614655"/>
    <lineage>
        <taxon>Bacteria</taxon>
        <taxon>Pseudomonadati</taxon>
        <taxon>Bacteroidota</taxon>
        <taxon>Cytophagia</taxon>
        <taxon>Cytophagales</taxon>
        <taxon>Cytophagaceae</taxon>
        <taxon>Rudanella</taxon>
    </lineage>
</organism>
<evidence type="ECO:0000313" key="6">
    <source>
        <dbReference type="EMBL" id="KAB7731046.1"/>
    </source>
</evidence>
<dbReference type="GO" id="GO:0005524">
    <property type="term" value="F:ATP binding"/>
    <property type="evidence" value="ECO:0007669"/>
    <property type="project" value="UniProtKB-KW"/>
</dbReference>
<dbReference type="Pfam" id="PF19279">
    <property type="entry name" value="YegS_C"/>
    <property type="match status" value="1"/>
</dbReference>
<proteinExistence type="predicted"/>
<dbReference type="InterPro" id="IPR045540">
    <property type="entry name" value="YegS/DAGK_C"/>
</dbReference>
<dbReference type="PROSITE" id="PS50146">
    <property type="entry name" value="DAGK"/>
    <property type="match status" value="1"/>
</dbReference>
<dbReference type="GO" id="GO:0016301">
    <property type="term" value="F:kinase activity"/>
    <property type="evidence" value="ECO:0007669"/>
    <property type="project" value="UniProtKB-KW"/>
</dbReference>
<evidence type="ECO:0000259" key="5">
    <source>
        <dbReference type="PROSITE" id="PS50146"/>
    </source>
</evidence>
<dbReference type="Gene3D" id="2.60.200.40">
    <property type="match status" value="1"/>
</dbReference>